<evidence type="ECO:0000256" key="6">
    <source>
        <dbReference type="ARBA" id="ARBA00022777"/>
    </source>
</evidence>
<feature type="domain" description="Signal transduction histidine kinase subgroup 3 dimerisation and phosphoacceptor" evidence="10">
    <location>
        <begin position="229"/>
        <end position="291"/>
    </location>
</feature>
<dbReference type="Proteomes" id="UP000307000">
    <property type="component" value="Chromosome"/>
</dbReference>
<keyword evidence="6 11" id="KW-0418">Kinase</keyword>
<evidence type="ECO:0000256" key="3">
    <source>
        <dbReference type="ARBA" id="ARBA00022553"/>
    </source>
</evidence>
<keyword evidence="9" id="KW-0812">Transmembrane</keyword>
<dbReference type="PANTHER" id="PTHR24421">
    <property type="entry name" value="NITRATE/NITRITE SENSOR PROTEIN NARX-RELATED"/>
    <property type="match status" value="1"/>
</dbReference>
<evidence type="ECO:0000256" key="7">
    <source>
        <dbReference type="ARBA" id="ARBA00022840"/>
    </source>
</evidence>
<keyword evidence="4" id="KW-0808">Transferase</keyword>
<dbReference type="GO" id="GO:0046983">
    <property type="term" value="F:protein dimerization activity"/>
    <property type="evidence" value="ECO:0007669"/>
    <property type="project" value="InterPro"/>
</dbReference>
<accession>A0A5B7WYQ4</accession>
<evidence type="ECO:0000256" key="5">
    <source>
        <dbReference type="ARBA" id="ARBA00022741"/>
    </source>
</evidence>
<evidence type="ECO:0000259" key="10">
    <source>
        <dbReference type="Pfam" id="PF07730"/>
    </source>
</evidence>
<evidence type="ECO:0000256" key="1">
    <source>
        <dbReference type="ARBA" id="ARBA00000085"/>
    </source>
</evidence>
<keyword evidence="9" id="KW-1133">Transmembrane helix</keyword>
<dbReference type="InterPro" id="IPR011712">
    <property type="entry name" value="Sig_transdc_His_kin_sub3_dim/P"/>
</dbReference>
<dbReference type="AlphaFoldDB" id="A0A5B7WYQ4"/>
<gene>
    <name evidence="11" type="ORF">GcLGCM259_2586</name>
</gene>
<dbReference type="Gene3D" id="1.20.5.1930">
    <property type="match status" value="1"/>
</dbReference>
<evidence type="ECO:0000256" key="8">
    <source>
        <dbReference type="ARBA" id="ARBA00023012"/>
    </source>
</evidence>
<keyword evidence="3" id="KW-0597">Phosphoprotein</keyword>
<dbReference type="CDD" id="cd16917">
    <property type="entry name" value="HATPase_UhpB-NarQ-NarX-like"/>
    <property type="match status" value="1"/>
</dbReference>
<keyword evidence="7" id="KW-0067">ATP-binding</keyword>
<feature type="transmembrane region" description="Helical" evidence="9">
    <location>
        <begin position="21"/>
        <end position="44"/>
    </location>
</feature>
<dbReference type="KEGG" id="gcr:GcLGCM259_2586"/>
<dbReference type="GO" id="GO:0005524">
    <property type="term" value="F:ATP binding"/>
    <property type="evidence" value="ECO:0007669"/>
    <property type="project" value="UniProtKB-KW"/>
</dbReference>
<name>A0A5B7WYQ4_9MICC</name>
<sequence length="423" mass="44602">MTSTPLPSPPGTWRPPLRLGLTLLQLAVMGTLGVAAITLLAVWLPASLALVVLLGLGLLMLVGLVYAIFALSWFETRRVTDLYELPVAELRWQPSQGPGFGQYLRSLGRNLSSGRMWAAFGSFALSVLLGAATLNVAQWTIESLVLSFAPLTGAEEVSGPFGWQLPASQAPLMLIITLVGCAALVGLAFLHRAITTAIIGSVARETDLSARAYTSSAQRAGALRAAELERTRIERDLHDGVQPRLVSVGMALGLAHQQIDTNPQAAKELVAEAHTSTKAAITELRQLTRGIYASVLEDRGLDAALSAVAGRSHIPVKLDVDLPGRCEKTAEAAVYFSIAEALNNAAKHSRASECRVTVRLRAEQGQSRLWARVEDNGVGGAAVLPGGGLDGITNRVLAAGGTVHLDSPHGGPTALEVNVPCAY</sequence>
<keyword evidence="8" id="KW-0902">Two-component regulatory system</keyword>
<keyword evidence="9" id="KW-0472">Membrane</keyword>
<dbReference type="InterPro" id="IPR050482">
    <property type="entry name" value="Sensor_HK_TwoCompSys"/>
</dbReference>
<comment type="catalytic activity">
    <reaction evidence="1">
        <text>ATP + protein L-histidine = ADP + protein N-phospho-L-histidine.</text>
        <dbReference type="EC" id="2.7.13.3"/>
    </reaction>
</comment>
<dbReference type="Pfam" id="PF07730">
    <property type="entry name" value="HisKA_3"/>
    <property type="match status" value="1"/>
</dbReference>
<dbReference type="SUPFAM" id="SSF55874">
    <property type="entry name" value="ATPase domain of HSP90 chaperone/DNA topoisomerase II/histidine kinase"/>
    <property type="match status" value="1"/>
</dbReference>
<protein>
    <recommendedName>
        <fullName evidence="2">histidine kinase</fullName>
        <ecNumber evidence="2">2.7.13.3</ecNumber>
    </recommendedName>
</protein>
<keyword evidence="12" id="KW-1185">Reference proteome</keyword>
<feature type="transmembrane region" description="Helical" evidence="9">
    <location>
        <begin position="117"/>
        <end position="141"/>
    </location>
</feature>
<keyword evidence="5" id="KW-0547">Nucleotide-binding</keyword>
<evidence type="ECO:0000256" key="4">
    <source>
        <dbReference type="ARBA" id="ARBA00022679"/>
    </source>
</evidence>
<reference evidence="11 12" key="1">
    <citation type="submission" date="2018-12" db="EMBL/GenBank/DDBJ databases">
        <title>Complete Genome Sequence of Glutamicibacter creatinolyticus strain LGCM259,isolated from an abscess of a 12-year-old mare in Italy.</title>
        <authorList>
            <person name="Santos R.G."/>
            <person name="Silva A.L."/>
            <person name="Seyffert N."/>
            <person name="Castro T.L.P."/>
            <person name="Attili A.R."/>
            <person name="Rifici C."/>
            <person name="Mazzullo G."/>
            <person name="Brenig B."/>
            <person name="Venanzi F."/>
            <person name="Azevedo V."/>
        </authorList>
    </citation>
    <scope>NUCLEOTIDE SEQUENCE [LARGE SCALE GENOMIC DNA]</scope>
    <source>
        <strain evidence="11 12">LGCM 259</strain>
    </source>
</reference>
<dbReference type="InterPro" id="IPR036890">
    <property type="entry name" value="HATPase_C_sf"/>
</dbReference>
<dbReference type="RefSeq" id="WP_138926899.1">
    <property type="nucleotide sequence ID" value="NZ_CP034412.1"/>
</dbReference>
<proteinExistence type="predicted"/>
<feature type="transmembrane region" description="Helical" evidence="9">
    <location>
        <begin position="50"/>
        <end position="74"/>
    </location>
</feature>
<evidence type="ECO:0000313" key="11">
    <source>
        <dbReference type="EMBL" id="QCY48293.1"/>
    </source>
</evidence>
<dbReference type="Gene3D" id="3.30.565.10">
    <property type="entry name" value="Histidine kinase-like ATPase, C-terminal domain"/>
    <property type="match status" value="1"/>
</dbReference>
<dbReference type="GO" id="GO:0000155">
    <property type="term" value="F:phosphorelay sensor kinase activity"/>
    <property type="evidence" value="ECO:0007669"/>
    <property type="project" value="InterPro"/>
</dbReference>
<dbReference type="GO" id="GO:0016020">
    <property type="term" value="C:membrane"/>
    <property type="evidence" value="ECO:0007669"/>
    <property type="project" value="InterPro"/>
</dbReference>
<dbReference type="PANTHER" id="PTHR24421:SF10">
    <property type="entry name" value="NITRATE_NITRITE SENSOR PROTEIN NARQ"/>
    <property type="match status" value="1"/>
</dbReference>
<evidence type="ECO:0000313" key="12">
    <source>
        <dbReference type="Proteomes" id="UP000307000"/>
    </source>
</evidence>
<evidence type="ECO:0000256" key="9">
    <source>
        <dbReference type="SAM" id="Phobius"/>
    </source>
</evidence>
<organism evidence="11 12">
    <name type="scientific">Glutamicibacter creatinolyticus</name>
    <dbReference type="NCBI Taxonomy" id="162496"/>
    <lineage>
        <taxon>Bacteria</taxon>
        <taxon>Bacillati</taxon>
        <taxon>Actinomycetota</taxon>
        <taxon>Actinomycetes</taxon>
        <taxon>Micrococcales</taxon>
        <taxon>Micrococcaceae</taxon>
        <taxon>Glutamicibacter</taxon>
    </lineage>
</organism>
<dbReference type="EMBL" id="CP034412">
    <property type="protein sequence ID" value="QCY48293.1"/>
    <property type="molecule type" value="Genomic_DNA"/>
</dbReference>
<feature type="transmembrane region" description="Helical" evidence="9">
    <location>
        <begin position="170"/>
        <end position="190"/>
    </location>
</feature>
<dbReference type="EC" id="2.7.13.3" evidence="2"/>
<evidence type="ECO:0000256" key="2">
    <source>
        <dbReference type="ARBA" id="ARBA00012438"/>
    </source>
</evidence>